<dbReference type="RefSeq" id="WP_231440348.1">
    <property type="nucleotide sequence ID" value="NZ_JAJOMB010000004.1"/>
</dbReference>
<gene>
    <name evidence="4" type="ORF">LR394_09695</name>
</gene>
<evidence type="ECO:0000313" key="5">
    <source>
        <dbReference type="Proteomes" id="UP001138997"/>
    </source>
</evidence>
<keyword evidence="1 4" id="KW-0378">Hydrolase</keyword>
<name>A0A9X1SU08_9ACTN</name>
<sequence>MSPDTPAPRLETAPLTHRNTWSLSPGHADLRRPSPPARPAQVAGLPTPLTADLSRSALIVVDMQNDFCTPGGWLDGIGVDVSPLASATAALQSLVPAARAAGLPVIWLNWGNRLDQANLPPGVAHVYDPEGTGVGIGSVMPNGSRVLTRDSWGAALVDELTREPGDIDVDKYRMSGFWDTPLDSILRNLRVDTLFLAGVNSDQCVYATLIDGACLGYDVVLVDGASATTSPAFCHEATLYNTRQCFGFSVDAEDLTATLEDSK</sequence>
<evidence type="ECO:0000256" key="1">
    <source>
        <dbReference type="ARBA" id="ARBA00022801"/>
    </source>
</evidence>
<dbReference type="InterPro" id="IPR036380">
    <property type="entry name" value="Isochorismatase-like_sf"/>
</dbReference>
<keyword evidence="5" id="KW-1185">Reference proteome</keyword>
<dbReference type="PANTHER" id="PTHR43540">
    <property type="entry name" value="PEROXYUREIDOACRYLATE/UREIDOACRYLATE AMIDOHYDROLASE-RELATED"/>
    <property type="match status" value="1"/>
</dbReference>
<evidence type="ECO:0000259" key="3">
    <source>
        <dbReference type="Pfam" id="PF00857"/>
    </source>
</evidence>
<dbReference type="CDD" id="cd00431">
    <property type="entry name" value="cysteine_hydrolases"/>
    <property type="match status" value="1"/>
</dbReference>
<reference evidence="4" key="1">
    <citation type="submission" date="2021-11" db="EMBL/GenBank/DDBJ databases">
        <title>Streptomyces corallinus and Kineosporia corallina sp. nov., two new coral-derived marine actinobacteria.</title>
        <authorList>
            <person name="Buangrab K."/>
            <person name="Sutthacheep M."/>
            <person name="Yeemin T."/>
            <person name="Harunari E."/>
            <person name="Igarashi Y."/>
            <person name="Sripreechasak P."/>
            <person name="Kanchanasin P."/>
            <person name="Tanasupawat S."/>
            <person name="Phongsopitanun W."/>
        </authorList>
    </citation>
    <scope>NUCLEOTIDE SEQUENCE</scope>
    <source>
        <strain evidence="4">JCM 31032</strain>
    </source>
</reference>
<dbReference type="InterPro" id="IPR000868">
    <property type="entry name" value="Isochorismatase-like_dom"/>
</dbReference>
<dbReference type="Proteomes" id="UP001138997">
    <property type="component" value="Unassembled WGS sequence"/>
</dbReference>
<dbReference type="EMBL" id="JAJOMB010000004">
    <property type="protein sequence ID" value="MCD5311170.1"/>
    <property type="molecule type" value="Genomic_DNA"/>
</dbReference>
<protein>
    <submittedName>
        <fullName evidence="4">Cysteine hydrolase</fullName>
    </submittedName>
</protein>
<proteinExistence type="predicted"/>
<feature type="region of interest" description="Disordered" evidence="2">
    <location>
        <begin position="1"/>
        <end position="45"/>
    </location>
</feature>
<accession>A0A9X1SU08</accession>
<comment type="caution">
    <text evidence="4">The sequence shown here is derived from an EMBL/GenBank/DDBJ whole genome shotgun (WGS) entry which is preliminary data.</text>
</comment>
<dbReference type="GO" id="GO:0016787">
    <property type="term" value="F:hydrolase activity"/>
    <property type="evidence" value="ECO:0007669"/>
    <property type="project" value="UniProtKB-KW"/>
</dbReference>
<dbReference type="SUPFAM" id="SSF52499">
    <property type="entry name" value="Isochorismatase-like hydrolases"/>
    <property type="match status" value="1"/>
</dbReference>
<dbReference type="Gene3D" id="3.40.50.850">
    <property type="entry name" value="Isochorismatase-like"/>
    <property type="match status" value="1"/>
</dbReference>
<organism evidence="4 5">
    <name type="scientific">Kineosporia babensis</name>
    <dbReference type="NCBI Taxonomy" id="499548"/>
    <lineage>
        <taxon>Bacteria</taxon>
        <taxon>Bacillati</taxon>
        <taxon>Actinomycetota</taxon>
        <taxon>Actinomycetes</taxon>
        <taxon>Kineosporiales</taxon>
        <taxon>Kineosporiaceae</taxon>
        <taxon>Kineosporia</taxon>
    </lineage>
</organism>
<evidence type="ECO:0000256" key="2">
    <source>
        <dbReference type="SAM" id="MobiDB-lite"/>
    </source>
</evidence>
<dbReference type="AlphaFoldDB" id="A0A9X1SU08"/>
<dbReference type="Pfam" id="PF00857">
    <property type="entry name" value="Isochorismatase"/>
    <property type="match status" value="1"/>
</dbReference>
<evidence type="ECO:0000313" key="4">
    <source>
        <dbReference type="EMBL" id="MCD5311170.1"/>
    </source>
</evidence>
<dbReference type="InterPro" id="IPR050272">
    <property type="entry name" value="Isochorismatase-like_hydrls"/>
</dbReference>
<feature type="domain" description="Isochorismatase-like" evidence="3">
    <location>
        <begin position="56"/>
        <end position="254"/>
    </location>
</feature>